<dbReference type="NCBIfam" id="NF004392">
    <property type="entry name" value="PRK05751.1-3"/>
    <property type="match status" value="1"/>
</dbReference>
<keyword evidence="5" id="KW-0963">Cytoplasm</keyword>
<dbReference type="SUPFAM" id="SSF54611">
    <property type="entry name" value="SecB-like"/>
    <property type="match status" value="1"/>
</dbReference>
<dbReference type="Gene3D" id="3.10.420.10">
    <property type="entry name" value="SecB-like"/>
    <property type="match status" value="1"/>
</dbReference>
<dbReference type="InterPro" id="IPR035958">
    <property type="entry name" value="SecB-like_sf"/>
</dbReference>
<keyword evidence="4 5" id="KW-0811">Translocation</keyword>
<organism evidence="6 7">
    <name type="scientific">Oleiphilus messinensis</name>
    <dbReference type="NCBI Taxonomy" id="141451"/>
    <lineage>
        <taxon>Bacteria</taxon>
        <taxon>Pseudomonadati</taxon>
        <taxon>Pseudomonadota</taxon>
        <taxon>Gammaproteobacteria</taxon>
        <taxon>Oceanospirillales</taxon>
        <taxon>Oleiphilaceae</taxon>
        <taxon>Oleiphilus</taxon>
    </lineage>
</organism>
<dbReference type="InterPro" id="IPR003708">
    <property type="entry name" value="SecB"/>
</dbReference>
<evidence type="ECO:0000256" key="2">
    <source>
        <dbReference type="ARBA" id="ARBA00022448"/>
    </source>
</evidence>
<dbReference type="GO" id="GO:0005737">
    <property type="term" value="C:cytoplasm"/>
    <property type="evidence" value="ECO:0007669"/>
    <property type="project" value="UniProtKB-SubCell"/>
</dbReference>
<keyword evidence="7" id="KW-1185">Reference proteome</keyword>
<name>A0A1Y0I5D7_9GAMM</name>
<evidence type="ECO:0000256" key="5">
    <source>
        <dbReference type="HAMAP-Rule" id="MF_00821"/>
    </source>
</evidence>
<dbReference type="GO" id="GO:0006457">
    <property type="term" value="P:protein folding"/>
    <property type="evidence" value="ECO:0007669"/>
    <property type="project" value="UniProtKB-UniRule"/>
</dbReference>
<evidence type="ECO:0000313" key="6">
    <source>
        <dbReference type="EMBL" id="ARU55697.1"/>
    </source>
</evidence>
<dbReference type="GO" id="GO:0051262">
    <property type="term" value="P:protein tetramerization"/>
    <property type="evidence" value="ECO:0007669"/>
    <property type="project" value="InterPro"/>
</dbReference>
<keyword evidence="2 5" id="KW-0813">Transport</keyword>
<accession>A0A1Y0I5D7</accession>
<comment type="subcellular location">
    <subcellularLocation>
        <location evidence="5">Cytoplasm</location>
    </subcellularLocation>
</comment>
<comment type="similarity">
    <text evidence="1 5">Belongs to the SecB family.</text>
</comment>
<dbReference type="EMBL" id="CP021425">
    <property type="protein sequence ID" value="ARU55697.1"/>
    <property type="molecule type" value="Genomic_DNA"/>
</dbReference>
<dbReference type="NCBIfam" id="NF004393">
    <property type="entry name" value="PRK05751.1-4"/>
    <property type="match status" value="1"/>
</dbReference>
<dbReference type="GO" id="GO:0051082">
    <property type="term" value="F:unfolded protein binding"/>
    <property type="evidence" value="ECO:0007669"/>
    <property type="project" value="InterPro"/>
</dbReference>
<evidence type="ECO:0000256" key="4">
    <source>
        <dbReference type="ARBA" id="ARBA00023010"/>
    </source>
</evidence>
<dbReference type="GO" id="GO:0015031">
    <property type="term" value="P:protein transport"/>
    <property type="evidence" value="ECO:0007669"/>
    <property type="project" value="UniProtKB-UniRule"/>
</dbReference>
<dbReference type="Pfam" id="PF02556">
    <property type="entry name" value="SecB"/>
    <property type="match status" value="1"/>
</dbReference>
<evidence type="ECO:0000256" key="3">
    <source>
        <dbReference type="ARBA" id="ARBA00022927"/>
    </source>
</evidence>
<keyword evidence="3 5" id="KW-0653">Protein transport</keyword>
<comment type="function">
    <text evidence="5">One of the proteins required for the normal export of preproteins out of the cell cytoplasm. It is a molecular chaperone that binds to a subset of precursor proteins, maintaining them in a translocation-competent state. It also specifically binds to its receptor SecA.</text>
</comment>
<gene>
    <name evidence="5" type="primary">secB</name>
    <name evidence="6" type="ORF">OLMES_1622</name>
</gene>
<comment type="subunit">
    <text evidence="5">Homotetramer, a dimer of dimers. One homotetramer interacts with 1 SecA dimer.</text>
</comment>
<dbReference type="OrthoDB" id="9795145at2"/>
<dbReference type="NCBIfam" id="TIGR00809">
    <property type="entry name" value="secB"/>
    <property type="match status" value="1"/>
</dbReference>
<dbReference type="RefSeq" id="WP_087460770.1">
    <property type="nucleotide sequence ID" value="NZ_CP021425.1"/>
</dbReference>
<dbReference type="PANTHER" id="PTHR36918:SF1">
    <property type="entry name" value="PROTEIN-EXPORT PROTEIN SECB"/>
    <property type="match status" value="1"/>
</dbReference>
<evidence type="ECO:0000313" key="7">
    <source>
        <dbReference type="Proteomes" id="UP000196027"/>
    </source>
</evidence>
<dbReference type="HAMAP" id="MF_00821">
    <property type="entry name" value="SecB"/>
    <property type="match status" value="1"/>
</dbReference>
<proteinExistence type="inferred from homology"/>
<keyword evidence="5" id="KW-0143">Chaperone</keyword>
<dbReference type="PANTHER" id="PTHR36918">
    <property type="match status" value="1"/>
</dbReference>
<sequence length="155" mass="17130">MAENGQASANQPQFALQRIYVKDVSFESPNAPTIFQGEWKPQVNLDLNTSSSKVSDKQYEVVVSLTVTAKVEDKTAFIAEIQQAGIFFIDNIEGANLNQTLGAFCPNLLFPYAREAIDNMVGRGSFPPLMLAPVNFDAIYAEAVRRKQEEGQQPN</sequence>
<dbReference type="KEGG" id="ome:OLMES_1622"/>
<evidence type="ECO:0000256" key="1">
    <source>
        <dbReference type="ARBA" id="ARBA00009990"/>
    </source>
</evidence>
<dbReference type="PRINTS" id="PR01594">
    <property type="entry name" value="SECBCHAPRONE"/>
</dbReference>
<dbReference type="Proteomes" id="UP000196027">
    <property type="component" value="Chromosome"/>
</dbReference>
<dbReference type="AlphaFoldDB" id="A0A1Y0I5D7"/>
<reference evidence="6 7" key="1">
    <citation type="submission" date="2017-05" db="EMBL/GenBank/DDBJ databases">
        <title>Genomic insights into alkan degradation activity of Oleiphilus messinensis.</title>
        <authorList>
            <person name="Kozyavkin S.A."/>
            <person name="Slesarev A.I."/>
            <person name="Golyshin P.N."/>
            <person name="Korzhenkov A."/>
            <person name="Golyshina O.N."/>
            <person name="Toshchakov S.V."/>
        </authorList>
    </citation>
    <scope>NUCLEOTIDE SEQUENCE [LARGE SCALE GENOMIC DNA]</scope>
    <source>
        <strain evidence="6 7">ME102</strain>
    </source>
</reference>
<protein>
    <recommendedName>
        <fullName evidence="5">Protein-export protein SecB</fullName>
    </recommendedName>
</protein>